<dbReference type="InterPro" id="IPR036388">
    <property type="entry name" value="WH-like_DNA-bd_sf"/>
</dbReference>
<dbReference type="PRINTS" id="PR00598">
    <property type="entry name" value="HTHMARR"/>
</dbReference>
<evidence type="ECO:0000313" key="6">
    <source>
        <dbReference type="Proteomes" id="UP001500791"/>
    </source>
</evidence>
<dbReference type="SUPFAM" id="SSF46785">
    <property type="entry name" value="Winged helix' DNA-binding domain"/>
    <property type="match status" value="1"/>
</dbReference>
<evidence type="ECO:0000256" key="1">
    <source>
        <dbReference type="ARBA" id="ARBA00023015"/>
    </source>
</evidence>
<keyword evidence="6" id="KW-1185">Reference proteome</keyword>
<proteinExistence type="predicted"/>
<keyword evidence="2" id="KW-0238">DNA-binding</keyword>
<evidence type="ECO:0000259" key="4">
    <source>
        <dbReference type="PROSITE" id="PS50995"/>
    </source>
</evidence>
<dbReference type="Proteomes" id="UP001500791">
    <property type="component" value="Unassembled WGS sequence"/>
</dbReference>
<reference evidence="5 6" key="1">
    <citation type="journal article" date="2019" name="Int. J. Syst. Evol. Microbiol.">
        <title>The Global Catalogue of Microorganisms (GCM) 10K type strain sequencing project: providing services to taxonomists for standard genome sequencing and annotation.</title>
        <authorList>
            <consortium name="The Broad Institute Genomics Platform"/>
            <consortium name="The Broad Institute Genome Sequencing Center for Infectious Disease"/>
            <person name="Wu L."/>
            <person name="Ma J."/>
        </authorList>
    </citation>
    <scope>NUCLEOTIDE SEQUENCE [LARGE SCALE GENOMIC DNA]</scope>
    <source>
        <strain evidence="5 6">JCM 13476</strain>
    </source>
</reference>
<dbReference type="PROSITE" id="PS01117">
    <property type="entry name" value="HTH_MARR_1"/>
    <property type="match status" value="1"/>
</dbReference>
<dbReference type="SMART" id="SM00347">
    <property type="entry name" value="HTH_MARR"/>
    <property type="match status" value="1"/>
</dbReference>
<evidence type="ECO:0000256" key="2">
    <source>
        <dbReference type="ARBA" id="ARBA00023125"/>
    </source>
</evidence>
<dbReference type="InterPro" id="IPR052067">
    <property type="entry name" value="Metal_resp_HTH_trans_reg"/>
</dbReference>
<dbReference type="InterPro" id="IPR000835">
    <property type="entry name" value="HTH_MarR-typ"/>
</dbReference>
<dbReference type="InterPro" id="IPR036390">
    <property type="entry name" value="WH_DNA-bd_sf"/>
</dbReference>
<name>A0ABN0YJ78_9CAUL</name>
<feature type="domain" description="HTH marR-type" evidence="4">
    <location>
        <begin position="22"/>
        <end position="155"/>
    </location>
</feature>
<keyword evidence="1" id="KW-0805">Transcription regulation</keyword>
<protein>
    <submittedName>
        <fullName evidence="5">MarR family transcriptional regulator</fullName>
    </submittedName>
</protein>
<gene>
    <name evidence="5" type="ORF">GCM10009093_25110</name>
</gene>
<evidence type="ECO:0000256" key="3">
    <source>
        <dbReference type="ARBA" id="ARBA00023163"/>
    </source>
</evidence>
<evidence type="ECO:0000313" key="5">
    <source>
        <dbReference type="EMBL" id="GAA0397418.1"/>
    </source>
</evidence>
<comment type="caution">
    <text evidence="5">The sequence shown here is derived from an EMBL/GenBank/DDBJ whole genome shotgun (WGS) entry which is preliminary data.</text>
</comment>
<dbReference type="Pfam" id="PF12802">
    <property type="entry name" value="MarR_2"/>
    <property type="match status" value="1"/>
</dbReference>
<dbReference type="InterPro" id="IPR023187">
    <property type="entry name" value="Tscrpt_reg_MarR-type_CS"/>
</dbReference>
<dbReference type="PANTHER" id="PTHR35790:SF4">
    <property type="entry name" value="HTH-TYPE TRANSCRIPTIONAL REGULATOR PCHR"/>
    <property type="match status" value="1"/>
</dbReference>
<sequence>MTGRGYSVNCAPMQNTAPFRLDDFLPYLLSVATNVVSDAVAATYTTTHKLKTPEWRLIAVLAEDGALTPLAIGQRTRMDKVTVSRAAMSLIERGLLRRTPNPADQRSHLLSLSASGKAVYQQVAPEALAVEARIFDGFSPEERQTLCALLMRAQKAAAPKG</sequence>
<accession>A0ABN0YJ78</accession>
<dbReference type="EMBL" id="BAAAEJ010000008">
    <property type="protein sequence ID" value="GAA0397418.1"/>
    <property type="molecule type" value="Genomic_DNA"/>
</dbReference>
<dbReference type="PROSITE" id="PS50995">
    <property type="entry name" value="HTH_MARR_2"/>
    <property type="match status" value="1"/>
</dbReference>
<keyword evidence="3" id="KW-0804">Transcription</keyword>
<dbReference type="Gene3D" id="1.10.10.10">
    <property type="entry name" value="Winged helix-like DNA-binding domain superfamily/Winged helix DNA-binding domain"/>
    <property type="match status" value="1"/>
</dbReference>
<organism evidence="5 6">
    <name type="scientific">Brevundimonas terrae</name>
    <dbReference type="NCBI Taxonomy" id="363631"/>
    <lineage>
        <taxon>Bacteria</taxon>
        <taxon>Pseudomonadati</taxon>
        <taxon>Pseudomonadota</taxon>
        <taxon>Alphaproteobacteria</taxon>
        <taxon>Caulobacterales</taxon>
        <taxon>Caulobacteraceae</taxon>
        <taxon>Brevundimonas</taxon>
    </lineage>
</organism>
<dbReference type="PANTHER" id="PTHR35790">
    <property type="entry name" value="HTH-TYPE TRANSCRIPTIONAL REGULATOR PCHR"/>
    <property type="match status" value="1"/>
</dbReference>